<dbReference type="InterPro" id="IPR025110">
    <property type="entry name" value="AMP-bd_C"/>
</dbReference>
<dbReference type="HOGENOM" id="CLU_000022_3_3_0"/>
<feature type="domain" description="Acetyl-coenzyme A synthetase N-terminal" evidence="7">
    <location>
        <begin position="36"/>
        <end position="91"/>
    </location>
</feature>
<evidence type="ECO:0000313" key="8">
    <source>
        <dbReference type="EMBL" id="CCQ90656.1"/>
    </source>
</evidence>
<keyword evidence="3" id="KW-0547">Nucleotide-binding</keyword>
<dbReference type="Proteomes" id="UP000011704">
    <property type="component" value="Unassembled WGS sequence"/>
</dbReference>
<proteinExistence type="inferred from homology"/>
<sequence>MNPILWRPLKERAQHSHMARFIKGVNREFDLNIKTYSTLHRWSVKRLEQFWEYYLRQSGIDLTRPAKQTLSSKTMPGAVWFDGSELNYAANLLKGPGNKTAIISRSETRPTTHMTFDTLRHQVACFASALRRAGVEKGDRVAGYLPNIAETVVAMLGTSAVGGVWTSCSPDFGLQGVLDRFGQVEPKVLVTVGGYTYNGKAHSLDDRLRKLVPQIKGLSDVVVVPYLDPDYDPSRLGLTSAVLWKEFAREGGDVELRFDPVGFNDPLFILYSSGTTGLPKGIVHGAGGTLLQHHKEHALHTDIGPDDVVFYYTTCGWMMWNWLVSALARQATIVLYEGSPAYPSLDVLWQLVEETGITVFGTSPKYLAINREQGRVPGKEADLSSLKAILSTGSPLDREGFRYVYRAIKKDVQLSSICGGTDIISCFMLGNPMLPVREEEIQCLGLGMDVAALGPENKPVVGAQGELVCRSPAPSMPVAFWNDPDGARYRSAYFEKVPGVWVHGDYITITEEGGVIVYGRSDATLNPGGVRIGTAEIYRVVENLPEVEDSVVIGVEEAGDIRLILFVVLAEGVELDDALQARIRHALKTEESPRHVPHEMFHVREVPKTMNGKKVELAVRGVFSGKPPANLHVIANAGCMAEYEELYGRRLAVRGG</sequence>
<feature type="domain" description="AMP-dependent synthetase/ligase" evidence="5">
    <location>
        <begin position="96"/>
        <end position="473"/>
    </location>
</feature>
<dbReference type="InterPro" id="IPR045851">
    <property type="entry name" value="AMP-bd_C_sf"/>
</dbReference>
<dbReference type="GO" id="GO:0030729">
    <property type="term" value="F:acetoacetate-CoA ligase activity"/>
    <property type="evidence" value="ECO:0007669"/>
    <property type="project" value="UniProtKB-EC"/>
</dbReference>
<dbReference type="InterPro" id="IPR032387">
    <property type="entry name" value="ACAS_N"/>
</dbReference>
<name>M1YYX2_NITG3</name>
<dbReference type="NCBIfam" id="TIGR01217">
    <property type="entry name" value="ac_ac_CoA_syn"/>
    <property type="match status" value="1"/>
</dbReference>
<dbReference type="AlphaFoldDB" id="M1YYX2"/>
<protein>
    <submittedName>
        <fullName evidence="8">Acetoacetyl-coenzyme A synthetase</fullName>
        <ecNumber evidence="8">6.2.1.16</ecNumber>
    </submittedName>
</protein>
<dbReference type="Pfam" id="PF13193">
    <property type="entry name" value="AMP-binding_C"/>
    <property type="match status" value="1"/>
</dbReference>
<evidence type="ECO:0000313" key="9">
    <source>
        <dbReference type="Proteomes" id="UP000011704"/>
    </source>
</evidence>
<keyword evidence="4" id="KW-0067">ATP-binding</keyword>
<dbReference type="Pfam" id="PF16177">
    <property type="entry name" value="ACAS_N"/>
    <property type="match status" value="1"/>
</dbReference>
<evidence type="ECO:0000256" key="2">
    <source>
        <dbReference type="ARBA" id="ARBA00022598"/>
    </source>
</evidence>
<evidence type="ECO:0000256" key="4">
    <source>
        <dbReference type="ARBA" id="ARBA00022840"/>
    </source>
</evidence>
<dbReference type="Gene3D" id="3.30.300.30">
    <property type="match status" value="1"/>
</dbReference>
<dbReference type="SUPFAM" id="SSF56801">
    <property type="entry name" value="Acetyl-CoA synthetase-like"/>
    <property type="match status" value="1"/>
</dbReference>
<gene>
    <name evidence="8" type="primary">acsA</name>
    <name evidence="8" type="ORF">NITGR_330054</name>
</gene>
<evidence type="ECO:0000256" key="3">
    <source>
        <dbReference type="ARBA" id="ARBA00022741"/>
    </source>
</evidence>
<keyword evidence="2 8" id="KW-0436">Ligase</keyword>
<dbReference type="STRING" id="1266370.NITGR_330054"/>
<evidence type="ECO:0000256" key="1">
    <source>
        <dbReference type="ARBA" id="ARBA00006432"/>
    </source>
</evidence>
<dbReference type="Gene3D" id="3.40.50.12780">
    <property type="entry name" value="N-terminal domain of ligase-like"/>
    <property type="match status" value="1"/>
</dbReference>
<dbReference type="PANTHER" id="PTHR42921:SF1">
    <property type="entry name" value="ACETOACETYL-COA SYNTHETASE"/>
    <property type="match status" value="1"/>
</dbReference>
<reference evidence="8 9" key="1">
    <citation type="journal article" date="2013" name="Front. Microbiol.">
        <title>The genome of Nitrospina gracilis illuminates the metabolism and evolution of the major marine nitrite oxidizer.</title>
        <authorList>
            <person name="Luecker S."/>
            <person name="Nowka B."/>
            <person name="Rattei T."/>
            <person name="Spieck E."/>
            <person name="and Daims H."/>
        </authorList>
    </citation>
    <scope>NUCLEOTIDE SEQUENCE [LARGE SCALE GENOMIC DNA]</scope>
    <source>
        <strain evidence="8 9">3/211</strain>
    </source>
</reference>
<keyword evidence="9" id="KW-1185">Reference proteome</keyword>
<dbReference type="OrthoDB" id="9803968at2"/>
<dbReference type="NCBIfam" id="NF002937">
    <property type="entry name" value="PRK03584.1"/>
    <property type="match status" value="1"/>
</dbReference>
<organism evidence="8 9">
    <name type="scientific">Nitrospina gracilis (strain 3/211)</name>
    <dbReference type="NCBI Taxonomy" id="1266370"/>
    <lineage>
        <taxon>Bacteria</taxon>
        <taxon>Pseudomonadati</taxon>
        <taxon>Nitrospinota/Tectimicrobiota group</taxon>
        <taxon>Nitrospinota</taxon>
        <taxon>Nitrospinia</taxon>
        <taxon>Nitrospinales</taxon>
        <taxon>Nitrospinaceae</taxon>
        <taxon>Nitrospina</taxon>
    </lineage>
</organism>
<dbReference type="CDD" id="cd05943">
    <property type="entry name" value="AACS"/>
    <property type="match status" value="1"/>
</dbReference>
<evidence type="ECO:0000259" key="6">
    <source>
        <dbReference type="Pfam" id="PF13193"/>
    </source>
</evidence>
<dbReference type="EMBL" id="CAQJ01000037">
    <property type="protein sequence ID" value="CCQ90656.1"/>
    <property type="molecule type" value="Genomic_DNA"/>
</dbReference>
<dbReference type="InterPro" id="IPR000873">
    <property type="entry name" value="AMP-dep_synth/lig_dom"/>
</dbReference>
<dbReference type="InterPro" id="IPR042099">
    <property type="entry name" value="ANL_N_sf"/>
</dbReference>
<dbReference type="PROSITE" id="PS00455">
    <property type="entry name" value="AMP_BINDING"/>
    <property type="match status" value="1"/>
</dbReference>
<comment type="similarity">
    <text evidence="1">Belongs to the ATP-dependent AMP-binding enzyme family.</text>
</comment>
<dbReference type="Pfam" id="PF00501">
    <property type="entry name" value="AMP-binding"/>
    <property type="match status" value="1"/>
</dbReference>
<dbReference type="InterPro" id="IPR005914">
    <property type="entry name" value="Acac_CoA_synth"/>
</dbReference>
<dbReference type="RefSeq" id="WP_005008426.1">
    <property type="nucleotide sequence ID" value="NZ_HG422173.1"/>
</dbReference>
<accession>M1YYX2</accession>
<comment type="caution">
    <text evidence="8">The sequence shown here is derived from an EMBL/GenBank/DDBJ whole genome shotgun (WGS) entry which is preliminary data.</text>
</comment>
<dbReference type="InParanoid" id="M1YYX2"/>
<dbReference type="PANTHER" id="PTHR42921">
    <property type="entry name" value="ACETOACETYL-COA SYNTHETASE"/>
    <property type="match status" value="1"/>
</dbReference>
<feature type="domain" description="AMP-binding enzyme C-terminal" evidence="6">
    <location>
        <begin position="540"/>
        <end position="613"/>
    </location>
</feature>
<dbReference type="GO" id="GO:0006629">
    <property type="term" value="P:lipid metabolic process"/>
    <property type="evidence" value="ECO:0007669"/>
    <property type="project" value="InterPro"/>
</dbReference>
<dbReference type="InterPro" id="IPR020845">
    <property type="entry name" value="AMP-binding_CS"/>
</dbReference>
<dbReference type="GO" id="GO:0005524">
    <property type="term" value="F:ATP binding"/>
    <property type="evidence" value="ECO:0007669"/>
    <property type="project" value="UniProtKB-KW"/>
</dbReference>
<dbReference type="EC" id="6.2.1.16" evidence="8"/>
<evidence type="ECO:0000259" key="5">
    <source>
        <dbReference type="Pfam" id="PF00501"/>
    </source>
</evidence>
<evidence type="ECO:0000259" key="7">
    <source>
        <dbReference type="Pfam" id="PF16177"/>
    </source>
</evidence>